<dbReference type="Proteomes" id="UP001524501">
    <property type="component" value="Unassembled WGS sequence"/>
</dbReference>
<sequence length="360" mass="39216">MVNLSEKRLVYVAPKPGIGGVGDYADDFAAAARPYFRDVVEYRHDGPGADSLSRLRAHGQKIRALVEETGPKRTIVHCELSGGALVPFWGTCRLGPVPVTATVHDPPRAVWWPLRTKFLAEHKLLTHAVHYPLRTPFTILERRILQGRTLFALTATGARHLQEVMSGSEVVPTALLVPHRPQLPAAQHRPLAVGLFGLVYRGKGFEQIGQLRALLDDDILIRVAGRGTERLHGGPGIEIVGGVDGAAEDAFFASIRMLVLPYGRRTIYGDAYPASAAACRALAYQTPLLCRRYGALTEADQDSGAVVVAGDSADLARAANAVLRDTDTLTRLGSQSERLRHERSADKLIADFTDVWARMN</sequence>
<keyword evidence="2" id="KW-1185">Reference proteome</keyword>
<dbReference type="EMBL" id="JANFQF010000014">
    <property type="protein sequence ID" value="MCQ4120898.1"/>
    <property type="molecule type" value="Genomic_DNA"/>
</dbReference>
<dbReference type="RefSeq" id="WP_255970907.1">
    <property type="nucleotide sequence ID" value="NZ_JANFQF010000014.1"/>
</dbReference>
<reference evidence="1 2" key="1">
    <citation type="submission" date="2022-07" db="EMBL/GenBank/DDBJ databases">
        <title>Degradation activity of malathion, p-nitrophenol and potential low-temperature adaptation strategy of Rhodococcus sp. FXJ9.536.</title>
        <authorList>
            <person name="Huang J."/>
            <person name="Huang Y."/>
        </authorList>
    </citation>
    <scope>NUCLEOTIDE SEQUENCE [LARGE SCALE GENOMIC DNA]</scope>
    <source>
        <strain evidence="1 2">FXJ9.536</strain>
    </source>
</reference>
<proteinExistence type="predicted"/>
<gene>
    <name evidence="1" type="ORF">NOF53_17290</name>
</gene>
<dbReference type="SUPFAM" id="SSF53756">
    <property type="entry name" value="UDP-Glycosyltransferase/glycogen phosphorylase"/>
    <property type="match status" value="1"/>
</dbReference>
<dbReference type="Gene3D" id="3.40.50.2000">
    <property type="entry name" value="Glycogen Phosphorylase B"/>
    <property type="match status" value="2"/>
</dbReference>
<name>A0ABT1QGT6_9NOCA</name>
<organism evidence="1 2">
    <name type="scientific">Rhodococcus tibetensis</name>
    <dbReference type="NCBI Taxonomy" id="2965064"/>
    <lineage>
        <taxon>Bacteria</taxon>
        <taxon>Bacillati</taxon>
        <taxon>Actinomycetota</taxon>
        <taxon>Actinomycetes</taxon>
        <taxon>Mycobacteriales</taxon>
        <taxon>Nocardiaceae</taxon>
        <taxon>Rhodococcus</taxon>
    </lineage>
</organism>
<evidence type="ECO:0000313" key="1">
    <source>
        <dbReference type="EMBL" id="MCQ4120898.1"/>
    </source>
</evidence>
<comment type="caution">
    <text evidence="1">The sequence shown here is derived from an EMBL/GenBank/DDBJ whole genome shotgun (WGS) entry which is preliminary data.</text>
</comment>
<protein>
    <submittedName>
        <fullName evidence="1">Glycosyltransferase family 1 protein</fullName>
    </submittedName>
</protein>
<evidence type="ECO:0000313" key="2">
    <source>
        <dbReference type="Proteomes" id="UP001524501"/>
    </source>
</evidence>
<accession>A0ABT1QGT6</accession>